<organism evidence="2 3">
    <name type="scientific">Deefgea piscis</name>
    <dbReference type="NCBI Taxonomy" id="2739061"/>
    <lineage>
        <taxon>Bacteria</taxon>
        <taxon>Pseudomonadati</taxon>
        <taxon>Pseudomonadota</taxon>
        <taxon>Betaproteobacteria</taxon>
        <taxon>Neisseriales</taxon>
        <taxon>Chitinibacteraceae</taxon>
        <taxon>Deefgea</taxon>
    </lineage>
</organism>
<dbReference type="Gene3D" id="3.30.70.270">
    <property type="match status" value="1"/>
</dbReference>
<dbReference type="GO" id="GO:0003824">
    <property type="term" value="F:catalytic activity"/>
    <property type="evidence" value="ECO:0007669"/>
    <property type="project" value="UniProtKB-ARBA"/>
</dbReference>
<dbReference type="SUPFAM" id="SSF55781">
    <property type="entry name" value="GAF domain-like"/>
    <property type="match status" value="1"/>
</dbReference>
<evidence type="ECO:0000259" key="1">
    <source>
        <dbReference type="PROSITE" id="PS50887"/>
    </source>
</evidence>
<evidence type="ECO:0000313" key="3">
    <source>
        <dbReference type="Proteomes" id="UP000504844"/>
    </source>
</evidence>
<sequence length="348" mass="39178">MLPAPIPSNEDERIASLRKMLLLSTPDEEVFDRVVRMTKRVFNVPIVLVSLIDENRQWFKSCMGLPVRETGRDVSFCGHAIAGEGLFVIPDARQDIRFADNPLVLDAPYVIFYAGRPLKNSDGHNVGTLCIIDHMPRVLSDEERHCLNDLGSWVEQVFLTRELSESQQMMFAELCEVKRASLLDPLLNIWHRGAIMDLLKREMARAGRSHIPLALMMVDVDYFKQVNDQFGHPVGDQLLIEFVRLIKFCLRSYDHLGRYGGDEFIIVLPDIQHEHAVEKANAILLAIQNTPLLINQQTITMSASIGVATMPAETSCSACDLIQRADDALLQAKKLGRGRVEIAQAVNH</sequence>
<reference evidence="2 3" key="1">
    <citation type="submission" date="2020-05" db="EMBL/GenBank/DDBJ databases">
        <title>Complete genome sequence of Deefgea sp. D17.</title>
        <authorList>
            <person name="Bae J.-W."/>
            <person name="Han J.E."/>
        </authorList>
    </citation>
    <scope>NUCLEOTIDE SEQUENCE [LARGE SCALE GENOMIC DNA]</scope>
    <source>
        <strain evidence="2 3">D17</strain>
    </source>
</reference>
<dbReference type="PROSITE" id="PS50887">
    <property type="entry name" value="GGDEF"/>
    <property type="match status" value="1"/>
</dbReference>
<dbReference type="SUPFAM" id="SSF55073">
    <property type="entry name" value="Nucleotide cyclase"/>
    <property type="match status" value="1"/>
</dbReference>
<dbReference type="AlphaFoldDB" id="A0A6M8SVS1"/>
<dbReference type="RefSeq" id="WP_173533273.1">
    <property type="nucleotide sequence ID" value="NZ_CP054143.1"/>
</dbReference>
<protein>
    <submittedName>
        <fullName evidence="2">Diguanylate cyclase</fullName>
    </submittedName>
</protein>
<evidence type="ECO:0000313" key="2">
    <source>
        <dbReference type="EMBL" id="QKJ66769.1"/>
    </source>
</evidence>
<dbReference type="SMART" id="SM00065">
    <property type="entry name" value="GAF"/>
    <property type="match status" value="1"/>
</dbReference>
<dbReference type="Gene3D" id="3.30.450.40">
    <property type="match status" value="1"/>
</dbReference>
<dbReference type="EMBL" id="CP054143">
    <property type="protein sequence ID" value="QKJ66769.1"/>
    <property type="molecule type" value="Genomic_DNA"/>
</dbReference>
<proteinExistence type="predicted"/>
<dbReference type="KEGG" id="dee:HQN60_08675"/>
<name>A0A6M8SVS1_9NEIS</name>
<dbReference type="PANTHER" id="PTHR43102">
    <property type="entry name" value="SLR1143 PROTEIN"/>
    <property type="match status" value="1"/>
</dbReference>
<dbReference type="InterPro" id="IPR029016">
    <property type="entry name" value="GAF-like_dom_sf"/>
</dbReference>
<gene>
    <name evidence="2" type="ORF">HQN60_08675</name>
</gene>
<dbReference type="InterPro" id="IPR029787">
    <property type="entry name" value="Nucleotide_cyclase"/>
</dbReference>
<dbReference type="FunFam" id="3.30.70.270:FF:000001">
    <property type="entry name" value="Diguanylate cyclase domain protein"/>
    <property type="match status" value="1"/>
</dbReference>
<dbReference type="CDD" id="cd01949">
    <property type="entry name" value="GGDEF"/>
    <property type="match status" value="1"/>
</dbReference>
<dbReference type="Pfam" id="PF01590">
    <property type="entry name" value="GAF"/>
    <property type="match status" value="1"/>
</dbReference>
<dbReference type="SMART" id="SM00267">
    <property type="entry name" value="GGDEF"/>
    <property type="match status" value="1"/>
</dbReference>
<accession>A0A6M8SVS1</accession>
<dbReference type="Proteomes" id="UP000504844">
    <property type="component" value="Chromosome"/>
</dbReference>
<dbReference type="InterPro" id="IPR043128">
    <property type="entry name" value="Rev_trsase/Diguanyl_cyclase"/>
</dbReference>
<dbReference type="InterPro" id="IPR003018">
    <property type="entry name" value="GAF"/>
</dbReference>
<dbReference type="NCBIfam" id="TIGR00254">
    <property type="entry name" value="GGDEF"/>
    <property type="match status" value="1"/>
</dbReference>
<dbReference type="PANTHER" id="PTHR43102:SF2">
    <property type="entry name" value="GAF DOMAIN-CONTAINING PROTEIN"/>
    <property type="match status" value="1"/>
</dbReference>
<dbReference type="InterPro" id="IPR000160">
    <property type="entry name" value="GGDEF_dom"/>
</dbReference>
<keyword evidence="3" id="KW-1185">Reference proteome</keyword>
<dbReference type="Pfam" id="PF00990">
    <property type="entry name" value="GGDEF"/>
    <property type="match status" value="1"/>
</dbReference>
<feature type="domain" description="GGDEF" evidence="1">
    <location>
        <begin position="211"/>
        <end position="345"/>
    </location>
</feature>